<gene>
    <name evidence="2" type="ORF">EYF80_004080</name>
</gene>
<feature type="region of interest" description="Disordered" evidence="1">
    <location>
        <begin position="1"/>
        <end position="90"/>
    </location>
</feature>
<proteinExistence type="predicted"/>
<sequence length="115" mass="12808">MEGSGKRETPTDRPQQQLHPVSQNHRGPDSTGLQEPFSVSMNRMEEPTWPEHNMHAQGLALTKPKGKERLNGSHTDRQASSGQPGSSKYRLQTLRLSRALFTTAPRVLPTDPKAQ</sequence>
<dbReference type="AlphaFoldDB" id="A0A4Z2J865"/>
<evidence type="ECO:0000313" key="2">
    <source>
        <dbReference type="EMBL" id="TNN85833.1"/>
    </source>
</evidence>
<dbReference type="EMBL" id="SRLO01000019">
    <property type="protein sequence ID" value="TNN85833.1"/>
    <property type="molecule type" value="Genomic_DNA"/>
</dbReference>
<accession>A0A4Z2J865</accession>
<feature type="compositionally biased region" description="Polar residues" evidence="1">
    <location>
        <begin position="12"/>
        <end position="41"/>
    </location>
</feature>
<feature type="compositionally biased region" description="Polar residues" evidence="1">
    <location>
        <begin position="78"/>
        <end position="90"/>
    </location>
</feature>
<name>A0A4Z2J865_9TELE</name>
<dbReference type="Proteomes" id="UP000314294">
    <property type="component" value="Unassembled WGS sequence"/>
</dbReference>
<reference evidence="2 3" key="1">
    <citation type="submission" date="2019-03" db="EMBL/GenBank/DDBJ databases">
        <title>First draft genome of Liparis tanakae, snailfish: a comprehensive survey of snailfish specific genes.</title>
        <authorList>
            <person name="Kim W."/>
            <person name="Song I."/>
            <person name="Jeong J.-H."/>
            <person name="Kim D."/>
            <person name="Kim S."/>
            <person name="Ryu S."/>
            <person name="Song J.Y."/>
            <person name="Lee S.K."/>
        </authorList>
    </citation>
    <scope>NUCLEOTIDE SEQUENCE [LARGE SCALE GENOMIC DNA]</scope>
    <source>
        <tissue evidence="2">Muscle</tissue>
    </source>
</reference>
<comment type="caution">
    <text evidence="2">The sequence shown here is derived from an EMBL/GenBank/DDBJ whole genome shotgun (WGS) entry which is preliminary data.</text>
</comment>
<feature type="compositionally biased region" description="Basic and acidic residues" evidence="1">
    <location>
        <begin position="65"/>
        <end position="77"/>
    </location>
</feature>
<evidence type="ECO:0000256" key="1">
    <source>
        <dbReference type="SAM" id="MobiDB-lite"/>
    </source>
</evidence>
<feature type="compositionally biased region" description="Basic and acidic residues" evidence="1">
    <location>
        <begin position="1"/>
        <end position="11"/>
    </location>
</feature>
<organism evidence="2 3">
    <name type="scientific">Liparis tanakae</name>
    <name type="common">Tanaka's snailfish</name>
    <dbReference type="NCBI Taxonomy" id="230148"/>
    <lineage>
        <taxon>Eukaryota</taxon>
        <taxon>Metazoa</taxon>
        <taxon>Chordata</taxon>
        <taxon>Craniata</taxon>
        <taxon>Vertebrata</taxon>
        <taxon>Euteleostomi</taxon>
        <taxon>Actinopterygii</taxon>
        <taxon>Neopterygii</taxon>
        <taxon>Teleostei</taxon>
        <taxon>Neoteleostei</taxon>
        <taxon>Acanthomorphata</taxon>
        <taxon>Eupercaria</taxon>
        <taxon>Perciformes</taxon>
        <taxon>Cottioidei</taxon>
        <taxon>Cottales</taxon>
        <taxon>Liparidae</taxon>
        <taxon>Liparis</taxon>
    </lineage>
</organism>
<protein>
    <submittedName>
        <fullName evidence="2">Uncharacterized protein</fullName>
    </submittedName>
</protein>
<keyword evidence="3" id="KW-1185">Reference proteome</keyword>
<evidence type="ECO:0000313" key="3">
    <source>
        <dbReference type="Proteomes" id="UP000314294"/>
    </source>
</evidence>